<keyword evidence="2" id="KW-1185">Reference proteome</keyword>
<comment type="caution">
    <text evidence="1">The sequence shown here is derived from an EMBL/GenBank/DDBJ whole genome shotgun (WGS) entry which is preliminary data.</text>
</comment>
<dbReference type="EMBL" id="LAZL01000010">
    <property type="protein sequence ID" value="KMT65720.1"/>
    <property type="molecule type" value="Genomic_DNA"/>
</dbReference>
<name>A0A0J8GSE3_9ALTE</name>
<accession>A0A0J8GSE3</accession>
<evidence type="ECO:0000313" key="1">
    <source>
        <dbReference type="EMBL" id="KMT65720.1"/>
    </source>
</evidence>
<protein>
    <submittedName>
        <fullName evidence="1">Uncharacterized protein</fullName>
    </submittedName>
</protein>
<organism evidence="1 2">
    <name type="scientific">Catenovulum maritimum</name>
    <dbReference type="NCBI Taxonomy" id="1513271"/>
    <lineage>
        <taxon>Bacteria</taxon>
        <taxon>Pseudomonadati</taxon>
        <taxon>Pseudomonadota</taxon>
        <taxon>Gammaproteobacteria</taxon>
        <taxon>Alteromonadales</taxon>
        <taxon>Alteromonadaceae</taxon>
        <taxon>Catenovulum</taxon>
    </lineage>
</organism>
<proteinExistence type="predicted"/>
<gene>
    <name evidence="1" type="ORF">XM47_08185</name>
</gene>
<reference evidence="1 2" key="1">
    <citation type="submission" date="2015-04" db="EMBL/GenBank/DDBJ databases">
        <title>Draft Genome Sequence of the Novel Agar-Digesting Marine Bacterium Q1.</title>
        <authorList>
            <person name="Li Y."/>
            <person name="Li D."/>
            <person name="Chen G."/>
            <person name="Du Z."/>
        </authorList>
    </citation>
    <scope>NUCLEOTIDE SEQUENCE [LARGE SCALE GENOMIC DNA]</scope>
    <source>
        <strain evidence="1 2">Q1</strain>
    </source>
</reference>
<evidence type="ECO:0000313" key="2">
    <source>
        <dbReference type="Proteomes" id="UP000037600"/>
    </source>
</evidence>
<sequence length="372" mass="42517">MSLSDEAPDDVKKTDKHKVEFLLDSFSYSEVMPVIETFGGVIPVARIGKETSRSSQPSAGRQAITHNRAFQRYQYQEFIFQLTARYDYNIQFTPDAAQLFFIDRNDRELDKTEYDLFFRAKHIRANGLGIGYQFNYDKLVIKTMLNYWDVQHMEDGYVDGQFLVQDDDSFEVTGEINYKYFKDALLDRQNCPSTDPPVAGCHGAWETDGSGYNLDVEFSYQFNQDWLVSGIVYDLYNEFNFERVGATLGSLDTRNEVINPDGSFSVRPSFSGSYPDGKHKQKVDKQIKVRLDGNLGLPIWSEVYATNGRHFPSLGIGYRALNTQFELGYMFEAAATVVNVKHQNFTLSLVTDTPDLPAARTLVINLGFNYTW</sequence>
<dbReference type="AlphaFoldDB" id="A0A0J8GSE3"/>
<dbReference type="Proteomes" id="UP000037600">
    <property type="component" value="Unassembled WGS sequence"/>
</dbReference>